<evidence type="ECO:0000313" key="3">
    <source>
        <dbReference type="Proteomes" id="UP000077603"/>
    </source>
</evidence>
<organism evidence="2 3">
    <name type="scientific">Brevundimonas naejangsanensis</name>
    <dbReference type="NCBI Taxonomy" id="588932"/>
    <lineage>
        <taxon>Bacteria</taxon>
        <taxon>Pseudomonadati</taxon>
        <taxon>Pseudomonadota</taxon>
        <taxon>Alphaproteobacteria</taxon>
        <taxon>Caulobacterales</taxon>
        <taxon>Caulobacteraceae</taxon>
        <taxon>Brevundimonas</taxon>
    </lineage>
</organism>
<protein>
    <submittedName>
        <fullName evidence="2">Phosphopantetheine-binding protein</fullName>
    </submittedName>
</protein>
<keyword evidence="3" id="KW-1185">Reference proteome</keyword>
<dbReference type="Gene3D" id="1.10.1200.10">
    <property type="entry name" value="ACP-like"/>
    <property type="match status" value="1"/>
</dbReference>
<dbReference type="AlphaFoldDB" id="A0A172Y3C9"/>
<accession>A0A172Y3C9</accession>
<dbReference type="RefSeq" id="WP_025977636.1">
    <property type="nucleotide sequence ID" value="NZ_CP015614.1"/>
</dbReference>
<gene>
    <name evidence="2" type="ORF">DA69_02415</name>
</gene>
<dbReference type="InterPro" id="IPR009081">
    <property type="entry name" value="PP-bd_ACP"/>
</dbReference>
<sequence length="87" mass="9597">MTKLTPQDLTLERMRADVAALLHETPDSILDDDNLMDLGVDSLRALNLSLAWSEAVPLEFSELAEHTTLAGWWSVVQARLRAAGHDA</sequence>
<dbReference type="EMBL" id="CP015614">
    <property type="protein sequence ID" value="ANF53708.1"/>
    <property type="molecule type" value="Genomic_DNA"/>
</dbReference>
<dbReference type="Pfam" id="PF00550">
    <property type="entry name" value="PP-binding"/>
    <property type="match status" value="1"/>
</dbReference>
<dbReference type="STRING" id="588932.DA69_02415"/>
<evidence type="ECO:0000313" key="2">
    <source>
        <dbReference type="EMBL" id="ANF53708.1"/>
    </source>
</evidence>
<dbReference type="OrthoDB" id="2455700at2"/>
<proteinExistence type="predicted"/>
<dbReference type="KEGG" id="bne:DA69_02415"/>
<evidence type="ECO:0000259" key="1">
    <source>
        <dbReference type="Pfam" id="PF00550"/>
    </source>
</evidence>
<dbReference type="Proteomes" id="UP000077603">
    <property type="component" value="Chromosome"/>
</dbReference>
<dbReference type="SUPFAM" id="SSF47336">
    <property type="entry name" value="ACP-like"/>
    <property type="match status" value="1"/>
</dbReference>
<dbReference type="InterPro" id="IPR036736">
    <property type="entry name" value="ACP-like_sf"/>
</dbReference>
<feature type="domain" description="Carrier" evidence="1">
    <location>
        <begin position="13"/>
        <end position="70"/>
    </location>
</feature>
<dbReference type="eggNOG" id="COG3433">
    <property type="taxonomic scope" value="Bacteria"/>
</dbReference>
<reference evidence="2 3" key="1">
    <citation type="journal article" date="2014" name="Genome Announc.">
        <title>Genome Sequence of a Promising Hydrogen-Producing Facultative Anaerobic Bacterium, Brevundimonas naejangsanensis Strain B1.</title>
        <authorList>
            <person name="Su H."/>
            <person name="Zhang T."/>
            <person name="Bao M."/>
            <person name="Jiang Y."/>
            <person name="Wang Y."/>
            <person name="Tan T."/>
        </authorList>
    </citation>
    <scope>NUCLEOTIDE SEQUENCE [LARGE SCALE GENOMIC DNA]</scope>
    <source>
        <strain evidence="2 3">B1</strain>
    </source>
</reference>
<name>A0A172Y3C9_9CAUL</name>